<dbReference type="RefSeq" id="WP_118398697.1">
    <property type="nucleotide sequence ID" value="NZ_QRUK01000016.1"/>
</dbReference>
<gene>
    <name evidence="3" type="ORF">DWY33_09500</name>
</gene>
<name>A0A412EZS2_9FIRM</name>
<dbReference type="AlphaFoldDB" id="A0A412EZS2"/>
<evidence type="ECO:0000313" key="3">
    <source>
        <dbReference type="EMBL" id="RGR58490.1"/>
    </source>
</evidence>
<dbReference type="Pfam" id="PF00534">
    <property type="entry name" value="Glycos_transf_1"/>
    <property type="match status" value="1"/>
</dbReference>
<evidence type="ECO:0000259" key="2">
    <source>
        <dbReference type="Pfam" id="PF00534"/>
    </source>
</evidence>
<sequence>MKILVYDIAAEDGGGLFVLKQFYQDVLQRHDNNKWLFIVSNKCIQSKENISVKRYENVKKSYFHRWLFETIELKKIVKKMKPDLVISLQNMPIKGIEAKQFTYLHQSLQYCPKRFSILRKNERNLAVRQKVICNIYKRYLPKSEHIFVQTNWIKEATQKWLNINDEKITVVPVCVNWEDIEEKDYQGKKSRVFFYPARAEMYKNHMVIINACRQLVEDGVKDFTILFTIKKGDNSYADEIIKLSKGLPIKFIGNIPYEQIWEYYRKTILLYPSYLETCGVPMLEARAIGGRIIASDMPFSHEDLDGYENVVYFSYNDSKELAEKMKNSLETPEYLVPEKKQDVCAESLAESMLEKM</sequence>
<dbReference type="PANTHER" id="PTHR46401:SF2">
    <property type="entry name" value="GLYCOSYLTRANSFERASE WBBK-RELATED"/>
    <property type="match status" value="1"/>
</dbReference>
<feature type="domain" description="Glycosyl transferase family 1" evidence="2">
    <location>
        <begin position="186"/>
        <end position="333"/>
    </location>
</feature>
<proteinExistence type="predicted"/>
<evidence type="ECO:0000313" key="4">
    <source>
        <dbReference type="Proteomes" id="UP000283652"/>
    </source>
</evidence>
<dbReference type="Proteomes" id="UP000283652">
    <property type="component" value="Unassembled WGS sequence"/>
</dbReference>
<dbReference type="SUPFAM" id="SSF53756">
    <property type="entry name" value="UDP-Glycosyltransferase/glycogen phosphorylase"/>
    <property type="match status" value="1"/>
</dbReference>
<dbReference type="InterPro" id="IPR001296">
    <property type="entry name" value="Glyco_trans_1"/>
</dbReference>
<evidence type="ECO:0000256" key="1">
    <source>
        <dbReference type="ARBA" id="ARBA00022679"/>
    </source>
</evidence>
<dbReference type="PANTHER" id="PTHR46401">
    <property type="entry name" value="GLYCOSYLTRANSFERASE WBBK-RELATED"/>
    <property type="match status" value="1"/>
</dbReference>
<dbReference type="GO" id="GO:0016757">
    <property type="term" value="F:glycosyltransferase activity"/>
    <property type="evidence" value="ECO:0007669"/>
    <property type="project" value="InterPro"/>
</dbReference>
<protein>
    <submittedName>
        <fullName evidence="3">Glycosyltransferase</fullName>
    </submittedName>
</protein>
<keyword evidence="1 3" id="KW-0808">Transferase</keyword>
<dbReference type="Gene3D" id="3.40.50.2000">
    <property type="entry name" value="Glycogen Phosphorylase B"/>
    <property type="match status" value="2"/>
</dbReference>
<reference evidence="3 4" key="1">
    <citation type="submission" date="2018-08" db="EMBL/GenBank/DDBJ databases">
        <title>A genome reference for cultivated species of the human gut microbiota.</title>
        <authorList>
            <person name="Zou Y."/>
            <person name="Xue W."/>
            <person name="Luo G."/>
        </authorList>
    </citation>
    <scope>NUCLEOTIDE SEQUENCE [LARGE SCALE GENOMIC DNA]</scope>
    <source>
        <strain evidence="3 4">AF25-11</strain>
    </source>
</reference>
<dbReference type="GO" id="GO:0009103">
    <property type="term" value="P:lipopolysaccharide biosynthetic process"/>
    <property type="evidence" value="ECO:0007669"/>
    <property type="project" value="TreeGrafter"/>
</dbReference>
<accession>A0A412EZS2</accession>
<comment type="caution">
    <text evidence="3">The sequence shown here is derived from an EMBL/GenBank/DDBJ whole genome shotgun (WGS) entry which is preliminary data.</text>
</comment>
<organism evidence="3 4">
    <name type="scientific">Dorea formicigenerans</name>
    <dbReference type="NCBI Taxonomy" id="39486"/>
    <lineage>
        <taxon>Bacteria</taxon>
        <taxon>Bacillati</taxon>
        <taxon>Bacillota</taxon>
        <taxon>Clostridia</taxon>
        <taxon>Lachnospirales</taxon>
        <taxon>Lachnospiraceae</taxon>
        <taxon>Dorea</taxon>
    </lineage>
</organism>
<dbReference type="EMBL" id="QRUK01000016">
    <property type="protein sequence ID" value="RGR58490.1"/>
    <property type="molecule type" value="Genomic_DNA"/>
</dbReference>